<reference evidence="1 2" key="1">
    <citation type="submission" date="2019-02" db="EMBL/GenBank/DDBJ databases">
        <title>Deep-cultivation of Planctomycetes and their phenomic and genomic characterization uncovers novel biology.</title>
        <authorList>
            <person name="Wiegand S."/>
            <person name="Jogler M."/>
            <person name="Boedeker C."/>
            <person name="Pinto D."/>
            <person name="Vollmers J."/>
            <person name="Rivas-Marin E."/>
            <person name="Kohn T."/>
            <person name="Peeters S.H."/>
            <person name="Heuer A."/>
            <person name="Rast P."/>
            <person name="Oberbeckmann S."/>
            <person name="Bunk B."/>
            <person name="Jeske O."/>
            <person name="Meyerdierks A."/>
            <person name="Storesund J.E."/>
            <person name="Kallscheuer N."/>
            <person name="Luecker S."/>
            <person name="Lage O.M."/>
            <person name="Pohl T."/>
            <person name="Merkel B.J."/>
            <person name="Hornburger P."/>
            <person name="Mueller R.-W."/>
            <person name="Bruemmer F."/>
            <person name="Labrenz M."/>
            <person name="Spormann A.M."/>
            <person name="Op Den Camp H."/>
            <person name="Overmann J."/>
            <person name="Amann R."/>
            <person name="Jetten M.S.M."/>
            <person name="Mascher T."/>
            <person name="Medema M.H."/>
            <person name="Devos D.P."/>
            <person name="Kaster A.-K."/>
            <person name="Ovreas L."/>
            <person name="Rohde M."/>
            <person name="Galperin M.Y."/>
            <person name="Jogler C."/>
        </authorList>
    </citation>
    <scope>NUCLEOTIDE SEQUENCE [LARGE SCALE GENOMIC DNA]</scope>
    <source>
        <strain evidence="1 2">Pan54</strain>
    </source>
</reference>
<dbReference type="SUPFAM" id="SSF52833">
    <property type="entry name" value="Thioredoxin-like"/>
    <property type="match status" value="1"/>
</dbReference>
<accession>A0A5C5XBK9</accession>
<comment type="caution">
    <text evidence="1">The sequence shown here is derived from an EMBL/GenBank/DDBJ whole genome shotgun (WGS) entry which is preliminary data.</text>
</comment>
<dbReference type="InterPro" id="IPR013783">
    <property type="entry name" value="Ig-like_fold"/>
</dbReference>
<sequence length="665" mass="73342">MTTTSESRITILALFLIVLCLSGLGCGSGSTADKDSEPTPVGTSTEQVEDLPPWVGRWMLVITEQTTDFHPFLVQIGEFNGQRALREVDKAPGPSFESWKMTQVVFREDEILLSINIREGVTMNFVGELHGEAVLGAFFMEGELDVTPARLVKTSATSMSEIQTPDKTEGTDAFESAIKAKDKITALQTFIKDHPDLPLTSSAYYELINSAVAQNLPLEKVEEFTKNSIDSSKRWGPNLVPETLFQIATLTKSSPEYRSIARSALDQIKEIVGEPLPDSYAERMDLLESQYLLSSDSAEDQQSGGEKLQTFLVDRPFEINGLIALATHFEKTNKKEEALKIYSKLAVLPGLSRMVGAIPNLDGDEPQTALQKVESLSEKKGDELTRYLDEAYEKEAFYFVEPQDQKPTLKENRKIPLLELFTGSACPPCVAGDLALGGLEKEFPSPEIIAVRYHQHIPRPDPLTNSDSEARFSYYGDGGTPTLIINGRPASSVGGFVFHAENHYEELLPIVGSLINEPSSVVINLDATAEGDKMKIKVEVSGVAESRTAVRLRLLIVDPLIHFDAPNGIRLHEMVVRDMPAGTNGIAIKDGKATFEKTVSISELKAEIMADLNTFQKNRGYQFEDVPSDFTKLKVVAFVQDDDSRLVLQSTISPDLEFQLESAPE</sequence>
<evidence type="ECO:0000313" key="2">
    <source>
        <dbReference type="Proteomes" id="UP000316095"/>
    </source>
</evidence>
<dbReference type="OrthoDB" id="253784at2"/>
<organism evidence="1 2">
    <name type="scientific">Rubinisphaera italica</name>
    <dbReference type="NCBI Taxonomy" id="2527969"/>
    <lineage>
        <taxon>Bacteria</taxon>
        <taxon>Pseudomonadati</taxon>
        <taxon>Planctomycetota</taxon>
        <taxon>Planctomycetia</taxon>
        <taxon>Planctomycetales</taxon>
        <taxon>Planctomycetaceae</taxon>
        <taxon>Rubinisphaera</taxon>
    </lineage>
</organism>
<dbReference type="AlphaFoldDB" id="A0A5C5XBK9"/>
<dbReference type="Gene3D" id="2.60.40.10">
    <property type="entry name" value="Immunoglobulins"/>
    <property type="match status" value="1"/>
</dbReference>
<protein>
    <recommendedName>
        <fullName evidence="3">Thioredoxin domain-containing protein</fullName>
    </recommendedName>
</protein>
<name>A0A5C5XBK9_9PLAN</name>
<dbReference type="InterPro" id="IPR036249">
    <property type="entry name" value="Thioredoxin-like_sf"/>
</dbReference>
<proteinExistence type="predicted"/>
<gene>
    <name evidence="1" type="ORF">Pan54_08580</name>
</gene>
<dbReference type="RefSeq" id="WP_146502297.1">
    <property type="nucleotide sequence ID" value="NZ_SJPG01000001.1"/>
</dbReference>
<evidence type="ECO:0008006" key="3">
    <source>
        <dbReference type="Google" id="ProtNLM"/>
    </source>
</evidence>
<keyword evidence="2" id="KW-1185">Reference proteome</keyword>
<dbReference type="Proteomes" id="UP000316095">
    <property type="component" value="Unassembled WGS sequence"/>
</dbReference>
<evidence type="ECO:0000313" key="1">
    <source>
        <dbReference type="EMBL" id="TWT60144.1"/>
    </source>
</evidence>
<dbReference type="EMBL" id="SJPG01000001">
    <property type="protein sequence ID" value="TWT60144.1"/>
    <property type="molecule type" value="Genomic_DNA"/>
</dbReference>